<protein>
    <submittedName>
        <fullName evidence="3">Aspartate racemase</fullName>
    </submittedName>
</protein>
<dbReference type="PANTHER" id="PTHR21198:SF7">
    <property type="entry name" value="ASPARTATE-GLUTAMATE RACEMASE FAMILY"/>
    <property type="match status" value="1"/>
</dbReference>
<comment type="caution">
    <text evidence="3">The sequence shown here is derived from an EMBL/GenBank/DDBJ whole genome shotgun (WGS) entry which is preliminary data.</text>
</comment>
<dbReference type="SUPFAM" id="SSF53681">
    <property type="entry name" value="Aspartate/glutamate racemase"/>
    <property type="match status" value="2"/>
</dbReference>
<evidence type="ECO:0000313" key="3">
    <source>
        <dbReference type="EMBL" id="GEN89147.1"/>
    </source>
</evidence>
<dbReference type="InterPro" id="IPR004380">
    <property type="entry name" value="Asp_race"/>
</dbReference>
<dbReference type="Proteomes" id="UP000321558">
    <property type="component" value="Unassembled WGS sequence"/>
</dbReference>
<accession>A0A511ZP05</accession>
<evidence type="ECO:0000256" key="2">
    <source>
        <dbReference type="ARBA" id="ARBA00023235"/>
    </source>
</evidence>
<dbReference type="RefSeq" id="WP_147212072.1">
    <property type="nucleotide sequence ID" value="NZ_BJYM01000019.1"/>
</dbReference>
<dbReference type="AlphaFoldDB" id="A0A511ZP05"/>
<dbReference type="PROSITE" id="PS00924">
    <property type="entry name" value="ASP_GLU_RACEMASE_2"/>
    <property type="match status" value="1"/>
</dbReference>
<keyword evidence="2" id="KW-0413">Isomerase</keyword>
<gene>
    <name evidence="3" type="ORF">OSO01_38860</name>
</gene>
<dbReference type="NCBIfam" id="TIGR00035">
    <property type="entry name" value="asp_race"/>
    <property type="match status" value="1"/>
</dbReference>
<dbReference type="Pfam" id="PF01177">
    <property type="entry name" value="Asp_Glu_race"/>
    <property type="match status" value="1"/>
</dbReference>
<dbReference type="InterPro" id="IPR001920">
    <property type="entry name" value="Asp/Glu_race"/>
</dbReference>
<name>A0A511ZP05_9BACI</name>
<dbReference type="OrthoDB" id="9803739at2"/>
<comment type="similarity">
    <text evidence="1">Belongs to the aspartate/glutamate racemases family.</text>
</comment>
<dbReference type="GO" id="GO:0047661">
    <property type="term" value="F:amino-acid racemase activity"/>
    <property type="evidence" value="ECO:0007669"/>
    <property type="project" value="InterPro"/>
</dbReference>
<dbReference type="Gene3D" id="3.40.50.1860">
    <property type="match status" value="2"/>
</dbReference>
<dbReference type="PANTHER" id="PTHR21198">
    <property type="entry name" value="GLUTAMATE RACEMASE"/>
    <property type="match status" value="1"/>
</dbReference>
<dbReference type="InterPro" id="IPR015942">
    <property type="entry name" value="Asp/Glu/hydantoin_racemase"/>
</dbReference>
<dbReference type="EMBL" id="BJYM01000019">
    <property type="protein sequence ID" value="GEN89147.1"/>
    <property type="molecule type" value="Genomic_DNA"/>
</dbReference>
<keyword evidence="4" id="KW-1185">Reference proteome</keyword>
<reference evidence="3 4" key="1">
    <citation type="submission" date="2019-07" db="EMBL/GenBank/DDBJ databases">
        <title>Whole genome shotgun sequence of Oceanobacillus sojae NBRC 105379.</title>
        <authorList>
            <person name="Hosoyama A."/>
            <person name="Uohara A."/>
            <person name="Ohji S."/>
            <person name="Ichikawa N."/>
        </authorList>
    </citation>
    <scope>NUCLEOTIDE SEQUENCE [LARGE SCALE GENOMIC DNA]</scope>
    <source>
        <strain evidence="3 4">NBRC 105379</strain>
    </source>
</reference>
<proteinExistence type="inferred from homology"/>
<sequence length="227" mass="26393">MKKKIGIIGGISAASTIHYYKRLTDLYYEKYQDYYYPEILIHSLDFQYFTDLENEHRKEEYIDYIFRKINGLERAGAEVVIMAANSPHSVFKEIEQLVNVPMISIVESTALKAMEKKYAKLLLTGIKYTMQSTFYQDIFKQYGPEVITPNEQHQNEINSFIFDELVIQHFSNQTKSRFIEIINNYDVDAVILGCTELPLLLSSDDCDIPLLDTVSLHVQKTLDYSVE</sequence>
<organism evidence="3 4">
    <name type="scientific">Oceanobacillus sojae</name>
    <dbReference type="NCBI Taxonomy" id="582851"/>
    <lineage>
        <taxon>Bacteria</taxon>
        <taxon>Bacillati</taxon>
        <taxon>Bacillota</taxon>
        <taxon>Bacilli</taxon>
        <taxon>Bacillales</taxon>
        <taxon>Bacillaceae</taxon>
        <taxon>Oceanobacillus</taxon>
    </lineage>
</organism>
<evidence type="ECO:0000256" key="1">
    <source>
        <dbReference type="ARBA" id="ARBA00007847"/>
    </source>
</evidence>
<evidence type="ECO:0000313" key="4">
    <source>
        <dbReference type="Proteomes" id="UP000321558"/>
    </source>
</evidence>
<dbReference type="InterPro" id="IPR033134">
    <property type="entry name" value="Asp/Glu_racemase_AS_2"/>
</dbReference>